<dbReference type="EC" id="2.7.8.7" evidence="1"/>
<dbReference type="SUPFAM" id="SSF56214">
    <property type="entry name" value="4'-phosphopantetheinyl transferase"/>
    <property type="match status" value="2"/>
</dbReference>
<protein>
    <recommendedName>
        <fullName evidence="1">holo-[acyl-carrier-protein] synthase</fullName>
        <ecNumber evidence="1">2.7.8.7</ecNumber>
    </recommendedName>
</protein>
<keyword evidence="2" id="KW-0808">Transferase</keyword>
<accession>A0A8K0UWT0</accession>
<evidence type="ECO:0000259" key="3">
    <source>
        <dbReference type="Pfam" id="PF01648"/>
    </source>
</evidence>
<evidence type="ECO:0000313" key="6">
    <source>
        <dbReference type="Proteomes" id="UP000813824"/>
    </source>
</evidence>
<dbReference type="GO" id="GO:0019878">
    <property type="term" value="P:lysine biosynthetic process via aminoadipic acid"/>
    <property type="evidence" value="ECO:0007669"/>
    <property type="project" value="TreeGrafter"/>
</dbReference>
<name>A0A8K0UWT0_9AGAR</name>
<evidence type="ECO:0000256" key="2">
    <source>
        <dbReference type="ARBA" id="ARBA00022679"/>
    </source>
</evidence>
<dbReference type="GO" id="GO:0005829">
    <property type="term" value="C:cytosol"/>
    <property type="evidence" value="ECO:0007669"/>
    <property type="project" value="TreeGrafter"/>
</dbReference>
<sequence>MWQTRVVVFRSTDVEELTELIEKALDLVDADSKTRLLRYYRKEDTFRGLIGKLLPRVLLREQGISLASVSFAVTAAGKPYMDMTGLAPSIGYSITHDNGAIAMAFANGDDLHGNPPAYQIGVDVMRLQLPKRHTFKAFIEIFTEQLTAEEHNILLSSTDISAVEGLRRFYLIWTLKEAYTKALGIGLGFEFKRINYDVLENTVRIDGIVPEGWEFTRFELTIEGASETAEETYVGVAARFTPGRVHQPGHVQHVEQPADWLTITDASDFLHRAVDMLGGA</sequence>
<evidence type="ECO:0000313" key="5">
    <source>
        <dbReference type="EMBL" id="KAH8106248.1"/>
    </source>
</evidence>
<feature type="domain" description="4'-phosphopantetheinyl transferase N-terminal" evidence="4">
    <location>
        <begin position="22"/>
        <end position="103"/>
    </location>
</feature>
<dbReference type="InterPro" id="IPR008278">
    <property type="entry name" value="4-PPantetheinyl_Trfase_dom"/>
</dbReference>
<dbReference type="InterPro" id="IPR037143">
    <property type="entry name" value="4-PPantetheinyl_Trfase_dom_sf"/>
</dbReference>
<dbReference type="AlphaFoldDB" id="A0A8K0UWT0"/>
<dbReference type="GO" id="GO:0008897">
    <property type="term" value="F:holo-[acyl-carrier-protein] synthase activity"/>
    <property type="evidence" value="ECO:0007669"/>
    <property type="project" value="UniProtKB-EC"/>
</dbReference>
<feature type="domain" description="4'-phosphopantetheinyl transferase" evidence="3">
    <location>
        <begin position="119"/>
        <end position="197"/>
    </location>
</feature>
<evidence type="ECO:0000256" key="1">
    <source>
        <dbReference type="ARBA" id="ARBA00013172"/>
    </source>
</evidence>
<dbReference type="OrthoDB" id="26719at2759"/>
<reference evidence="5" key="1">
    <citation type="journal article" date="2021" name="New Phytol.">
        <title>Evolutionary innovations through gain and loss of genes in the ectomycorrhizal Boletales.</title>
        <authorList>
            <person name="Wu G."/>
            <person name="Miyauchi S."/>
            <person name="Morin E."/>
            <person name="Kuo A."/>
            <person name="Drula E."/>
            <person name="Varga T."/>
            <person name="Kohler A."/>
            <person name="Feng B."/>
            <person name="Cao Y."/>
            <person name="Lipzen A."/>
            <person name="Daum C."/>
            <person name="Hundley H."/>
            <person name="Pangilinan J."/>
            <person name="Johnson J."/>
            <person name="Barry K."/>
            <person name="LaButti K."/>
            <person name="Ng V."/>
            <person name="Ahrendt S."/>
            <person name="Min B."/>
            <person name="Choi I.G."/>
            <person name="Park H."/>
            <person name="Plett J.M."/>
            <person name="Magnuson J."/>
            <person name="Spatafora J.W."/>
            <person name="Nagy L.G."/>
            <person name="Henrissat B."/>
            <person name="Grigoriev I.V."/>
            <person name="Yang Z.L."/>
            <person name="Xu J."/>
            <person name="Martin F.M."/>
        </authorList>
    </citation>
    <scope>NUCLEOTIDE SEQUENCE</scope>
    <source>
        <strain evidence="5">KKN 215</strain>
    </source>
</reference>
<dbReference type="EMBL" id="JAEVFJ010000003">
    <property type="protein sequence ID" value="KAH8106248.1"/>
    <property type="molecule type" value="Genomic_DNA"/>
</dbReference>
<dbReference type="Pfam" id="PF01648">
    <property type="entry name" value="ACPS"/>
    <property type="match status" value="1"/>
</dbReference>
<dbReference type="Pfam" id="PF22624">
    <property type="entry name" value="AASDHPPT_N"/>
    <property type="match status" value="1"/>
</dbReference>
<dbReference type="Proteomes" id="UP000813824">
    <property type="component" value="Unassembled WGS sequence"/>
</dbReference>
<dbReference type="GO" id="GO:0000287">
    <property type="term" value="F:magnesium ion binding"/>
    <property type="evidence" value="ECO:0007669"/>
    <property type="project" value="InterPro"/>
</dbReference>
<gene>
    <name evidence="5" type="ORF">BXZ70DRAFT_1004516</name>
</gene>
<evidence type="ECO:0000259" key="4">
    <source>
        <dbReference type="Pfam" id="PF22624"/>
    </source>
</evidence>
<dbReference type="InterPro" id="IPR055066">
    <property type="entry name" value="AASDHPPT_N"/>
</dbReference>
<comment type="caution">
    <text evidence="5">The sequence shown here is derived from an EMBL/GenBank/DDBJ whole genome shotgun (WGS) entry which is preliminary data.</text>
</comment>
<dbReference type="InterPro" id="IPR050559">
    <property type="entry name" value="P-Pant_transferase_sf"/>
</dbReference>
<organism evidence="5 6">
    <name type="scientific">Cristinia sonorae</name>
    <dbReference type="NCBI Taxonomy" id="1940300"/>
    <lineage>
        <taxon>Eukaryota</taxon>
        <taxon>Fungi</taxon>
        <taxon>Dikarya</taxon>
        <taxon>Basidiomycota</taxon>
        <taxon>Agaricomycotina</taxon>
        <taxon>Agaricomycetes</taxon>
        <taxon>Agaricomycetidae</taxon>
        <taxon>Agaricales</taxon>
        <taxon>Pleurotineae</taxon>
        <taxon>Stephanosporaceae</taxon>
        <taxon>Cristinia</taxon>
    </lineage>
</organism>
<dbReference type="PANTHER" id="PTHR12215">
    <property type="entry name" value="PHOSPHOPANTETHEINE TRANSFERASE"/>
    <property type="match status" value="1"/>
</dbReference>
<dbReference type="PANTHER" id="PTHR12215:SF10">
    <property type="entry name" value="L-AMINOADIPATE-SEMIALDEHYDE DEHYDROGENASE-PHOSPHOPANTETHEINYL TRANSFERASE"/>
    <property type="match status" value="1"/>
</dbReference>
<dbReference type="Gene3D" id="3.90.470.20">
    <property type="entry name" value="4'-phosphopantetheinyl transferase domain"/>
    <property type="match status" value="1"/>
</dbReference>
<keyword evidence="6" id="KW-1185">Reference proteome</keyword>
<proteinExistence type="predicted"/>